<proteinExistence type="predicted"/>
<accession>A0A0C3NIZ6</accession>
<protein>
    <submittedName>
        <fullName evidence="1">Uncharacterized protein</fullName>
    </submittedName>
</protein>
<dbReference type="OrthoDB" id="5599613at2759"/>
<sequence length="269" mass="29633">MVDVVKTFALNNVIVPRNAPDLVMALILVGFDPSANAELRTEIAVAIEAIGSHMPCLLAEYSEMEPALCSRLFDFAKDMTPVNKAYIFVFIFGSCPQMGRVKRWLAHVLLLGADALKPYDILPPLEPYVEMLSPVSGSKTLFDVAGGAEEDDYFDNLLPYVDILSAALSDVPAYVHEEKRVSGSACVGGRPSSPEKQKTELQQIKHCLDVIHGKIVDTRAAHLDRSRVKAALQQLSFRVHYQREAALKARRRPGGLRAYFPVPVPKTSS</sequence>
<dbReference type="Proteomes" id="UP000053257">
    <property type="component" value="Unassembled WGS sequence"/>
</dbReference>
<keyword evidence="2" id="KW-1185">Reference proteome</keyword>
<reference evidence="1 2" key="1">
    <citation type="journal article" date="2014" name="PLoS Genet.">
        <title>Analysis of the Phlebiopsis gigantea genome, transcriptome and secretome provides insight into its pioneer colonization strategies of wood.</title>
        <authorList>
            <person name="Hori C."/>
            <person name="Ishida T."/>
            <person name="Igarashi K."/>
            <person name="Samejima M."/>
            <person name="Suzuki H."/>
            <person name="Master E."/>
            <person name="Ferreira P."/>
            <person name="Ruiz-Duenas F.J."/>
            <person name="Held B."/>
            <person name="Canessa P."/>
            <person name="Larrondo L.F."/>
            <person name="Schmoll M."/>
            <person name="Druzhinina I.S."/>
            <person name="Kubicek C.P."/>
            <person name="Gaskell J.A."/>
            <person name="Kersten P."/>
            <person name="St John F."/>
            <person name="Glasner J."/>
            <person name="Sabat G."/>
            <person name="Splinter BonDurant S."/>
            <person name="Syed K."/>
            <person name="Yadav J."/>
            <person name="Mgbeahuruike A.C."/>
            <person name="Kovalchuk A."/>
            <person name="Asiegbu F.O."/>
            <person name="Lackner G."/>
            <person name="Hoffmeister D."/>
            <person name="Rencoret J."/>
            <person name="Gutierrez A."/>
            <person name="Sun H."/>
            <person name="Lindquist E."/>
            <person name="Barry K."/>
            <person name="Riley R."/>
            <person name="Grigoriev I.V."/>
            <person name="Henrissat B."/>
            <person name="Kues U."/>
            <person name="Berka R.M."/>
            <person name="Martinez A.T."/>
            <person name="Covert S.F."/>
            <person name="Blanchette R.A."/>
            <person name="Cullen D."/>
        </authorList>
    </citation>
    <scope>NUCLEOTIDE SEQUENCE [LARGE SCALE GENOMIC DNA]</scope>
    <source>
        <strain evidence="1 2">11061_1 CR5-6</strain>
    </source>
</reference>
<organism evidence="1 2">
    <name type="scientific">Phlebiopsis gigantea (strain 11061_1 CR5-6)</name>
    <name type="common">White-rot fungus</name>
    <name type="synonym">Peniophora gigantea</name>
    <dbReference type="NCBI Taxonomy" id="745531"/>
    <lineage>
        <taxon>Eukaryota</taxon>
        <taxon>Fungi</taxon>
        <taxon>Dikarya</taxon>
        <taxon>Basidiomycota</taxon>
        <taxon>Agaricomycotina</taxon>
        <taxon>Agaricomycetes</taxon>
        <taxon>Polyporales</taxon>
        <taxon>Phanerochaetaceae</taxon>
        <taxon>Phlebiopsis</taxon>
    </lineage>
</organism>
<name>A0A0C3NIZ6_PHLG1</name>
<gene>
    <name evidence="1" type="ORF">PHLGIDRAFT_178865</name>
</gene>
<dbReference type="AlphaFoldDB" id="A0A0C3NIZ6"/>
<evidence type="ECO:0000313" key="2">
    <source>
        <dbReference type="Proteomes" id="UP000053257"/>
    </source>
</evidence>
<dbReference type="EMBL" id="KN840560">
    <property type="protein sequence ID" value="KIP04864.1"/>
    <property type="molecule type" value="Genomic_DNA"/>
</dbReference>
<evidence type="ECO:0000313" key="1">
    <source>
        <dbReference type="EMBL" id="KIP04864.1"/>
    </source>
</evidence>
<dbReference type="HOGENOM" id="CLU_064332_0_0_1"/>